<sequence>MIQGIVTTLLLLVIHLGGSNSQYSPWPPVAPRPLCLSQFALVNHACQFLPYTPLPPTPPVPPVSDPSPSPEPSQELLPPPPPPPSSANIGTPIEDECCRWMRSVDSVCVCALLAHLPTFLSRPVHQYTTVPHPACSVTFVCSSSLKLDNDQKSPQSP</sequence>
<evidence type="ECO:0000313" key="3">
    <source>
        <dbReference type="EMBL" id="MCD9558847.1"/>
    </source>
</evidence>
<feature type="region of interest" description="Disordered" evidence="1">
    <location>
        <begin position="57"/>
        <end position="90"/>
    </location>
</feature>
<name>A0ABS8UIX6_DATST</name>
<evidence type="ECO:0000256" key="2">
    <source>
        <dbReference type="SAM" id="SignalP"/>
    </source>
</evidence>
<dbReference type="EMBL" id="JACEIK010002069">
    <property type="protein sequence ID" value="MCD9558847.1"/>
    <property type="molecule type" value="Genomic_DNA"/>
</dbReference>
<comment type="caution">
    <text evidence="3">The sequence shown here is derived from an EMBL/GenBank/DDBJ whole genome shotgun (WGS) entry which is preliminary data.</text>
</comment>
<evidence type="ECO:0008006" key="5">
    <source>
        <dbReference type="Google" id="ProtNLM"/>
    </source>
</evidence>
<feature type="compositionally biased region" description="Pro residues" evidence="1">
    <location>
        <begin position="57"/>
        <end position="85"/>
    </location>
</feature>
<feature type="signal peptide" evidence="2">
    <location>
        <begin position="1"/>
        <end position="21"/>
    </location>
</feature>
<keyword evidence="2" id="KW-0732">Signal</keyword>
<feature type="chain" id="PRO_5046428003" description="Bifunctional inhibitor/plant lipid transfer protein/seed storage helical domain-containing protein" evidence="2">
    <location>
        <begin position="22"/>
        <end position="157"/>
    </location>
</feature>
<evidence type="ECO:0000256" key="1">
    <source>
        <dbReference type="SAM" id="MobiDB-lite"/>
    </source>
</evidence>
<proteinExistence type="predicted"/>
<keyword evidence="4" id="KW-1185">Reference proteome</keyword>
<reference evidence="3 4" key="1">
    <citation type="journal article" date="2021" name="BMC Genomics">
        <title>Datura genome reveals duplications of psychoactive alkaloid biosynthetic genes and high mutation rate following tissue culture.</title>
        <authorList>
            <person name="Rajewski A."/>
            <person name="Carter-House D."/>
            <person name="Stajich J."/>
            <person name="Litt A."/>
        </authorList>
    </citation>
    <scope>NUCLEOTIDE SEQUENCE [LARGE SCALE GENOMIC DNA]</scope>
    <source>
        <strain evidence="3">AR-01</strain>
    </source>
</reference>
<dbReference type="PANTHER" id="PTHR34377:SF3">
    <property type="entry name" value="TETRATRICOPEPTIDE REPEAT (TPR)-LIKE SUPERFAMILY PROTEIN"/>
    <property type="match status" value="1"/>
</dbReference>
<gene>
    <name evidence="3" type="ORF">HAX54_016475</name>
</gene>
<organism evidence="3 4">
    <name type="scientific">Datura stramonium</name>
    <name type="common">Jimsonweed</name>
    <name type="synonym">Common thornapple</name>
    <dbReference type="NCBI Taxonomy" id="4076"/>
    <lineage>
        <taxon>Eukaryota</taxon>
        <taxon>Viridiplantae</taxon>
        <taxon>Streptophyta</taxon>
        <taxon>Embryophyta</taxon>
        <taxon>Tracheophyta</taxon>
        <taxon>Spermatophyta</taxon>
        <taxon>Magnoliopsida</taxon>
        <taxon>eudicotyledons</taxon>
        <taxon>Gunneridae</taxon>
        <taxon>Pentapetalae</taxon>
        <taxon>asterids</taxon>
        <taxon>lamiids</taxon>
        <taxon>Solanales</taxon>
        <taxon>Solanaceae</taxon>
        <taxon>Solanoideae</taxon>
        <taxon>Datureae</taxon>
        <taxon>Datura</taxon>
    </lineage>
</organism>
<evidence type="ECO:0000313" key="4">
    <source>
        <dbReference type="Proteomes" id="UP000823775"/>
    </source>
</evidence>
<dbReference type="PANTHER" id="PTHR34377">
    <property type="entry name" value="TETRATRICOPEPTIDE REPEAT (TPR)-LIKE SUPERFAMILY PROTEIN"/>
    <property type="match status" value="1"/>
</dbReference>
<protein>
    <recommendedName>
        <fullName evidence="5">Bifunctional inhibitor/plant lipid transfer protein/seed storage helical domain-containing protein</fullName>
    </recommendedName>
</protein>
<accession>A0ABS8UIX6</accession>
<dbReference type="Proteomes" id="UP000823775">
    <property type="component" value="Unassembled WGS sequence"/>
</dbReference>